<keyword evidence="2" id="KW-1185">Reference proteome</keyword>
<dbReference type="KEGG" id="bao:BAMF_1901"/>
<reference evidence="1 2" key="1">
    <citation type="journal article" date="2011" name="Int. J. Syst. Evol. Microbiol.">
        <title>Relationship of Bacillus amyloliquefaciens clades associated with strains DSM 7T and FZB42T: a proposal for Bacillus amyloliquefaciens subsp. amyloliquefaciens subsp. nov. and Bacillus amyloliquefaciens subsp. plantarum subsp. nov. based on complete genome sequence comparisons.</title>
        <authorList>
            <person name="Borriss R."/>
            <person name="Chen X.H."/>
            <person name="Rueckert C."/>
            <person name="Blom J."/>
            <person name="Becker A."/>
            <person name="Baumgarth B."/>
            <person name="Fan B."/>
            <person name="Pukall R."/>
            <person name="Schumann P."/>
            <person name="Sproer C."/>
            <person name="Junge H."/>
            <person name="Vater J."/>
            <person name="Puhler A."/>
            <person name="Klenk H.P."/>
        </authorList>
    </citation>
    <scope>NUCLEOTIDE SEQUENCE [LARGE SCALE GENOMIC DNA]</scope>
    <source>
        <strain evidence="2">DSM 7</strain>
    </source>
</reference>
<accession>A0A9P1NHN7</accession>
<dbReference type="AlphaFoldDB" id="A0A9P1NHN7"/>
<organism evidence="1 2">
    <name type="scientific">Bacillus amyloliquefaciens (strain ATCC 23350 / DSM 7 / BCRC 11601 / CCUG 28519 / NBRC 15535 / NRRL B-14393 / F)</name>
    <dbReference type="NCBI Taxonomy" id="692420"/>
    <lineage>
        <taxon>Bacteria</taxon>
        <taxon>Bacillati</taxon>
        <taxon>Bacillota</taxon>
        <taxon>Bacilli</taxon>
        <taxon>Bacillales</taxon>
        <taxon>Bacillaceae</taxon>
        <taxon>Bacillus</taxon>
        <taxon>Bacillus amyloliquefaciens group</taxon>
    </lineage>
</organism>
<name>A0A9P1NHN7_BACAS</name>
<reference evidence="2" key="2">
    <citation type="journal article" date="2011" name="J. Biotechnol.">
        <title>Genome sequence of B. amyloliquefaciens type strain DSM7(T) reveals differences to plant-associated B. amyloliquefaciens FZB42.</title>
        <authorList>
            <person name="Ruckert C."/>
            <person name="Blom J."/>
            <person name="Chen X."/>
            <person name="Reva O."/>
            <person name="Borriss R."/>
        </authorList>
    </citation>
    <scope>NUCLEOTIDE SEQUENCE [LARGE SCALE GENOMIC DNA]</scope>
    <source>
        <strain evidence="2">DSM 7</strain>
    </source>
</reference>
<evidence type="ECO:0000313" key="1">
    <source>
        <dbReference type="EMBL" id="CBI43027.1"/>
    </source>
</evidence>
<gene>
    <name evidence="1" type="primary">yndG1</name>
    <name evidence="1" type="ordered locus">BAMF_1901</name>
</gene>
<proteinExistence type="predicted"/>
<dbReference type="Proteomes" id="UP000006562">
    <property type="component" value="Chromosome"/>
</dbReference>
<sequence>MKQKPIYVEINIASDIETLWEYTQNPLLHKEWDLRFSDITYLHRLPGEPQR</sequence>
<dbReference type="EMBL" id="FN597644">
    <property type="protein sequence ID" value="CBI43027.1"/>
    <property type="molecule type" value="Genomic_DNA"/>
</dbReference>
<protein>
    <submittedName>
        <fullName evidence="1">Uncharacterized protein</fullName>
    </submittedName>
</protein>
<evidence type="ECO:0000313" key="2">
    <source>
        <dbReference type="Proteomes" id="UP000006562"/>
    </source>
</evidence>